<reference evidence="1 2" key="1">
    <citation type="submission" date="2019-06" db="EMBL/GenBank/DDBJ databases">
        <title>Description of Kitasatospora acidophila sp. nov. isolated from pine grove soil, and reclassification of Streptomyces novaecaesareae to Kitasatospora novaeceasareae comb. nov.</title>
        <authorList>
            <person name="Kim M.J."/>
        </authorList>
    </citation>
    <scope>NUCLEOTIDE SEQUENCE [LARGE SCALE GENOMIC DNA]</scope>
    <source>
        <strain evidence="1 2">MMS16-CNU292</strain>
    </source>
</reference>
<protein>
    <submittedName>
        <fullName evidence="1">Winged helix DNA-binding domain-containing protein</fullName>
    </submittedName>
</protein>
<dbReference type="EMBL" id="VIGB01000003">
    <property type="protein sequence ID" value="TQF02460.1"/>
    <property type="molecule type" value="Genomic_DNA"/>
</dbReference>
<dbReference type="Pfam" id="PF06224">
    <property type="entry name" value="AlkZ-like"/>
    <property type="match status" value="1"/>
</dbReference>
<dbReference type="PANTHER" id="PTHR38479">
    <property type="entry name" value="LMO0824 PROTEIN"/>
    <property type="match status" value="1"/>
</dbReference>
<accession>A0A540W0D2</accession>
<evidence type="ECO:0000313" key="1">
    <source>
        <dbReference type="EMBL" id="TQF02460.1"/>
    </source>
</evidence>
<organism evidence="1 2">
    <name type="scientific">Kitasatospora acidiphila</name>
    <dbReference type="NCBI Taxonomy" id="2567942"/>
    <lineage>
        <taxon>Bacteria</taxon>
        <taxon>Bacillati</taxon>
        <taxon>Actinomycetota</taxon>
        <taxon>Actinomycetes</taxon>
        <taxon>Kitasatosporales</taxon>
        <taxon>Streptomycetaceae</taxon>
        <taxon>Kitasatospora</taxon>
    </lineage>
</organism>
<sequence length="388" mass="42042">MATHLTDDQRRIRLAHRHLLHPAARATRVEQVADALVGLHATDAATVFLSANARLAEPSAAEVERALYQDVALVKLLSMRRTIFAVTAELAPQVSAAAARAIAVKERATLLKHLATGAEGWDERRLAETEREVLAALAERGEATTAELSVDVPALKETILMSPGKPYEARQSVGSRLLRLLASDGHMRRCKPRGSWLSSSYPWALVPPWPDVPVREAKAAVIGRWLAGYGPGTLADLKWWTGWTLGEVRTAVADLGAVEVALDGGATGLVLPGDEAELPPVEPWAALLPALDPTVLGWRERDWYLSPELVPALFDRSGNNGPTVWWNGRVVGGWAQRAGGELVWRLLTDIGAEGEAAVAAEAERLAGWLGTVRVTPRFRTPLERELTS</sequence>
<dbReference type="GO" id="GO:0003677">
    <property type="term" value="F:DNA binding"/>
    <property type="evidence" value="ECO:0007669"/>
    <property type="project" value="UniProtKB-KW"/>
</dbReference>
<comment type="caution">
    <text evidence="1">The sequence shown here is derived from an EMBL/GenBank/DDBJ whole genome shotgun (WGS) entry which is preliminary data.</text>
</comment>
<dbReference type="Proteomes" id="UP000319103">
    <property type="component" value="Unassembled WGS sequence"/>
</dbReference>
<dbReference type="OrthoDB" id="9148135at2"/>
<dbReference type="InterPro" id="IPR009351">
    <property type="entry name" value="AlkZ-like"/>
</dbReference>
<keyword evidence="1" id="KW-0238">DNA-binding</keyword>
<evidence type="ECO:0000313" key="2">
    <source>
        <dbReference type="Proteomes" id="UP000319103"/>
    </source>
</evidence>
<dbReference type="RefSeq" id="WP_141633154.1">
    <property type="nucleotide sequence ID" value="NZ_VIGB01000003.1"/>
</dbReference>
<gene>
    <name evidence="1" type="ORF">E6W39_09475</name>
</gene>
<dbReference type="AlphaFoldDB" id="A0A540W0D2"/>
<keyword evidence="2" id="KW-1185">Reference proteome</keyword>
<name>A0A540W0D2_9ACTN</name>
<dbReference type="PANTHER" id="PTHR38479:SF2">
    <property type="entry name" value="WINGED HELIX DNA-BINDING DOMAIN-CONTAINING PROTEIN"/>
    <property type="match status" value="1"/>
</dbReference>
<proteinExistence type="predicted"/>